<dbReference type="PANTHER" id="PTHR42815">
    <property type="entry name" value="FAD-BINDING, PUTATIVE (AFU_ORTHOLOGUE AFUA_6G07600)-RELATED"/>
    <property type="match status" value="1"/>
</dbReference>
<dbReference type="InterPro" id="IPR024029">
    <property type="entry name" value="Pyridox_Oxase_FMN-dep"/>
</dbReference>
<sequence length="211" mass="23960">MQQTDDNERITTEEELRALMGFPSELVQRKAITRLDEACRDFIRQSPFALLSSSDASGQCDVSPRGDGPGFVHVVDEQHLVIPERPGNKRMDTLRNILSNPQIGMLFLIPGLGETLRVNGRAYLTKDRQLLSLMAVRQQVPLVGIVVQVDECFLHCAKAFRRSRLWEPESWLGPQELPSAAQMLSKHVKMDGMNAEQIQARLEDSYRNRLY</sequence>
<feature type="domain" description="Pyridoxamine 5'-phosphate oxidase N-terminal" evidence="1">
    <location>
        <begin position="35"/>
        <end position="137"/>
    </location>
</feature>
<dbReference type="RefSeq" id="WP_341416551.1">
    <property type="nucleotide sequence ID" value="NZ_JBBPCC010000010.1"/>
</dbReference>
<dbReference type="Gene3D" id="2.30.110.10">
    <property type="entry name" value="Electron Transport, Fmn-binding Protein, Chain A"/>
    <property type="match status" value="1"/>
</dbReference>
<dbReference type="NCBIfam" id="TIGR04025">
    <property type="entry name" value="PPOX_FMN_DR2398"/>
    <property type="match status" value="1"/>
</dbReference>
<organism evidence="2 3">
    <name type="scientific">Paenibacillus filicis</name>
    <dbReference type="NCBI Taxonomy" id="669464"/>
    <lineage>
        <taxon>Bacteria</taxon>
        <taxon>Bacillati</taxon>
        <taxon>Bacillota</taxon>
        <taxon>Bacilli</taxon>
        <taxon>Bacillales</taxon>
        <taxon>Paenibacillaceae</taxon>
        <taxon>Paenibacillus</taxon>
    </lineage>
</organism>
<dbReference type="EMBL" id="JBBPCC010000010">
    <property type="protein sequence ID" value="MEK8129440.1"/>
    <property type="molecule type" value="Genomic_DNA"/>
</dbReference>
<gene>
    <name evidence="2" type="ORF">WMW72_16150</name>
</gene>
<evidence type="ECO:0000313" key="3">
    <source>
        <dbReference type="Proteomes" id="UP001469365"/>
    </source>
</evidence>
<dbReference type="InterPro" id="IPR012349">
    <property type="entry name" value="Split_barrel_FMN-bd"/>
</dbReference>
<evidence type="ECO:0000313" key="2">
    <source>
        <dbReference type="EMBL" id="MEK8129440.1"/>
    </source>
</evidence>
<protein>
    <submittedName>
        <fullName evidence="2">Pyridoxamine 5'-phosphate oxidase family protein</fullName>
    </submittedName>
</protein>
<dbReference type="Pfam" id="PF01243">
    <property type="entry name" value="PNPOx_N"/>
    <property type="match status" value="1"/>
</dbReference>
<dbReference type="InterPro" id="IPR011576">
    <property type="entry name" value="Pyridox_Oxase_N"/>
</dbReference>
<proteinExistence type="predicted"/>
<comment type="caution">
    <text evidence="2">The sequence shown here is derived from an EMBL/GenBank/DDBJ whole genome shotgun (WGS) entry which is preliminary data.</text>
</comment>
<dbReference type="SUPFAM" id="SSF50475">
    <property type="entry name" value="FMN-binding split barrel"/>
    <property type="match status" value="1"/>
</dbReference>
<dbReference type="PANTHER" id="PTHR42815:SF2">
    <property type="entry name" value="FAD-BINDING, PUTATIVE (AFU_ORTHOLOGUE AFUA_6G07600)-RELATED"/>
    <property type="match status" value="1"/>
</dbReference>
<name>A0ABU9DKS1_9BACL</name>
<reference evidence="2 3" key="1">
    <citation type="submission" date="2024-04" db="EMBL/GenBank/DDBJ databases">
        <title>draft genome sequnece of Paenibacillus filicis.</title>
        <authorList>
            <person name="Kim D.-U."/>
        </authorList>
    </citation>
    <scope>NUCLEOTIDE SEQUENCE [LARGE SCALE GENOMIC DNA]</scope>
    <source>
        <strain evidence="2 3">KACC14197</strain>
    </source>
</reference>
<keyword evidence="3" id="KW-1185">Reference proteome</keyword>
<accession>A0ABU9DKS1</accession>
<dbReference type="Proteomes" id="UP001469365">
    <property type="component" value="Unassembled WGS sequence"/>
</dbReference>
<evidence type="ECO:0000259" key="1">
    <source>
        <dbReference type="Pfam" id="PF01243"/>
    </source>
</evidence>